<dbReference type="EMBL" id="AJWJ01000009">
    <property type="protein sequence ID" value="KAF2078188.1"/>
    <property type="molecule type" value="Genomic_DNA"/>
</dbReference>
<evidence type="ECO:0000313" key="2">
    <source>
        <dbReference type="EMBL" id="KAF2078188.1"/>
    </source>
</evidence>
<dbReference type="AlphaFoldDB" id="A0A8J4Q1E9"/>
<sequence length="68" mass="8369">MDRDNKRHELQQALNDLENSFSKYQNAYREKQDEFYTDKNRLENSLKKLDKEEIEDINETFYELSSME</sequence>
<protein>
    <submittedName>
        <fullName evidence="2">Uncharacterized protein</fullName>
    </submittedName>
</protein>
<keyword evidence="3" id="KW-1185">Reference proteome</keyword>
<evidence type="ECO:0000313" key="3">
    <source>
        <dbReference type="Proteomes" id="UP000695562"/>
    </source>
</evidence>
<accession>A0A8J4Q1E9</accession>
<name>A0A8J4Q1E9_9MYCE</name>
<gene>
    <name evidence="2" type="ORF">CYY_000478</name>
</gene>
<organism evidence="2 3">
    <name type="scientific">Polysphondylium violaceum</name>
    <dbReference type="NCBI Taxonomy" id="133409"/>
    <lineage>
        <taxon>Eukaryota</taxon>
        <taxon>Amoebozoa</taxon>
        <taxon>Evosea</taxon>
        <taxon>Eumycetozoa</taxon>
        <taxon>Dictyostelia</taxon>
        <taxon>Dictyosteliales</taxon>
        <taxon>Dictyosteliaceae</taxon>
        <taxon>Polysphondylium</taxon>
    </lineage>
</organism>
<feature type="coiled-coil region" evidence="1">
    <location>
        <begin position="7"/>
        <end position="52"/>
    </location>
</feature>
<dbReference type="Proteomes" id="UP000695562">
    <property type="component" value="Unassembled WGS sequence"/>
</dbReference>
<comment type="caution">
    <text evidence="2">The sequence shown here is derived from an EMBL/GenBank/DDBJ whole genome shotgun (WGS) entry which is preliminary data.</text>
</comment>
<reference evidence="2" key="1">
    <citation type="submission" date="2020-01" db="EMBL/GenBank/DDBJ databases">
        <title>Development of genomics and gene disruption for Polysphondylium violaceum indicates a role for the polyketide synthase stlB in stalk morphogenesis.</title>
        <authorList>
            <person name="Narita B."/>
            <person name="Kawabe Y."/>
            <person name="Kin K."/>
            <person name="Saito T."/>
            <person name="Gibbs R."/>
            <person name="Kuspa A."/>
            <person name="Muzny D."/>
            <person name="Queller D."/>
            <person name="Richards S."/>
            <person name="Strassman J."/>
            <person name="Sucgang R."/>
            <person name="Worley K."/>
            <person name="Schaap P."/>
        </authorList>
    </citation>
    <scope>NUCLEOTIDE SEQUENCE</scope>
    <source>
        <strain evidence="2">QSvi11</strain>
    </source>
</reference>
<evidence type="ECO:0000256" key="1">
    <source>
        <dbReference type="SAM" id="Coils"/>
    </source>
</evidence>
<proteinExistence type="predicted"/>
<keyword evidence="1" id="KW-0175">Coiled coil</keyword>